<accession>A0A382Q8S6</accession>
<keyword evidence="1" id="KW-0963">Cytoplasm</keyword>
<organism evidence="5">
    <name type="scientific">marine metagenome</name>
    <dbReference type="NCBI Taxonomy" id="408172"/>
    <lineage>
        <taxon>unclassified sequences</taxon>
        <taxon>metagenomes</taxon>
        <taxon>ecological metagenomes</taxon>
    </lineage>
</organism>
<feature type="domain" description="Ribosome maturation factor RimP C-terminal" evidence="4">
    <location>
        <begin position="88"/>
        <end position="153"/>
    </location>
</feature>
<dbReference type="PANTHER" id="PTHR33867">
    <property type="entry name" value="RIBOSOME MATURATION FACTOR RIMP"/>
    <property type="match status" value="1"/>
</dbReference>
<dbReference type="HAMAP" id="MF_01077">
    <property type="entry name" value="RimP"/>
    <property type="match status" value="1"/>
</dbReference>
<name>A0A382Q8S6_9ZZZZ</name>
<keyword evidence="2" id="KW-0690">Ribosome biogenesis</keyword>
<evidence type="ECO:0000259" key="3">
    <source>
        <dbReference type="Pfam" id="PF02576"/>
    </source>
</evidence>
<dbReference type="AlphaFoldDB" id="A0A382Q8S6"/>
<dbReference type="GO" id="GO:0006412">
    <property type="term" value="P:translation"/>
    <property type="evidence" value="ECO:0007669"/>
    <property type="project" value="TreeGrafter"/>
</dbReference>
<dbReference type="Gene3D" id="3.30.300.70">
    <property type="entry name" value="RimP-like superfamily, N-terminal"/>
    <property type="match status" value="1"/>
</dbReference>
<dbReference type="FunFam" id="3.30.300.70:FF:000001">
    <property type="entry name" value="Ribosome maturation factor RimP"/>
    <property type="match status" value="1"/>
</dbReference>
<evidence type="ECO:0000313" key="5">
    <source>
        <dbReference type="EMBL" id="SVC80922.1"/>
    </source>
</evidence>
<dbReference type="GO" id="GO:0000028">
    <property type="term" value="P:ribosomal small subunit assembly"/>
    <property type="evidence" value="ECO:0007669"/>
    <property type="project" value="TreeGrafter"/>
</dbReference>
<dbReference type="PANTHER" id="PTHR33867:SF1">
    <property type="entry name" value="RIBOSOME MATURATION FACTOR RIMP"/>
    <property type="match status" value="1"/>
</dbReference>
<feature type="domain" description="Ribosome maturation factor RimP N-terminal" evidence="3">
    <location>
        <begin position="13"/>
        <end position="85"/>
    </location>
</feature>
<dbReference type="Gene3D" id="2.30.30.180">
    <property type="entry name" value="Ribosome maturation factor RimP, C-terminal domain"/>
    <property type="match status" value="1"/>
</dbReference>
<evidence type="ECO:0008006" key="6">
    <source>
        <dbReference type="Google" id="ProtNLM"/>
    </source>
</evidence>
<evidence type="ECO:0000256" key="1">
    <source>
        <dbReference type="ARBA" id="ARBA00022490"/>
    </source>
</evidence>
<dbReference type="InterPro" id="IPR028989">
    <property type="entry name" value="RimP_N"/>
</dbReference>
<dbReference type="InterPro" id="IPR028998">
    <property type="entry name" value="RimP_C"/>
</dbReference>
<dbReference type="InterPro" id="IPR003728">
    <property type="entry name" value="Ribosome_maturation_RimP"/>
</dbReference>
<reference evidence="5" key="1">
    <citation type="submission" date="2018-05" db="EMBL/GenBank/DDBJ databases">
        <authorList>
            <person name="Lanie J.A."/>
            <person name="Ng W.-L."/>
            <person name="Kazmierczak K.M."/>
            <person name="Andrzejewski T.M."/>
            <person name="Davidsen T.M."/>
            <person name="Wayne K.J."/>
            <person name="Tettelin H."/>
            <person name="Glass J.I."/>
            <person name="Rusch D."/>
            <person name="Podicherti R."/>
            <person name="Tsui H.-C.T."/>
            <person name="Winkler M.E."/>
        </authorList>
    </citation>
    <scope>NUCLEOTIDE SEQUENCE</scope>
</reference>
<gene>
    <name evidence="5" type="ORF">METZ01_LOCUS333776</name>
</gene>
<dbReference type="InterPro" id="IPR035956">
    <property type="entry name" value="RimP_N_sf"/>
</dbReference>
<dbReference type="GO" id="GO:0005829">
    <property type="term" value="C:cytosol"/>
    <property type="evidence" value="ECO:0007669"/>
    <property type="project" value="TreeGrafter"/>
</dbReference>
<dbReference type="SUPFAM" id="SSF74942">
    <property type="entry name" value="YhbC-like, C-terminal domain"/>
    <property type="match status" value="1"/>
</dbReference>
<dbReference type="EMBL" id="UINC01112173">
    <property type="protein sequence ID" value="SVC80922.1"/>
    <property type="molecule type" value="Genomic_DNA"/>
</dbReference>
<dbReference type="Pfam" id="PF02576">
    <property type="entry name" value="RimP_N"/>
    <property type="match status" value="1"/>
</dbReference>
<dbReference type="SUPFAM" id="SSF75420">
    <property type="entry name" value="YhbC-like, N-terminal domain"/>
    <property type="match status" value="1"/>
</dbReference>
<dbReference type="Pfam" id="PF17384">
    <property type="entry name" value="DUF150_C"/>
    <property type="match status" value="1"/>
</dbReference>
<protein>
    <recommendedName>
        <fullName evidence="6">Ribosome maturation factor RimP N-terminal domain-containing protein</fullName>
    </recommendedName>
</protein>
<dbReference type="CDD" id="cd01734">
    <property type="entry name" value="YlxS_C"/>
    <property type="match status" value="1"/>
</dbReference>
<sequence>MGKTSTYQLVANLIEPVLKESNIELVDIEYKKIGQNWVLRVFIDKDQGVTVNDCQKLSREIEDLIEINELIANHYILEVSSPGLDRPLKRKTDFLRNKGKRVRIKTYSLINNNKTNAGTVRDCSNNTLFLEDKKNVLEISLSDIAQATLIVEF</sequence>
<dbReference type="InterPro" id="IPR036847">
    <property type="entry name" value="RimP_C_sf"/>
</dbReference>
<proteinExistence type="inferred from homology"/>
<evidence type="ECO:0000259" key="4">
    <source>
        <dbReference type="Pfam" id="PF17384"/>
    </source>
</evidence>
<evidence type="ECO:0000256" key="2">
    <source>
        <dbReference type="ARBA" id="ARBA00022517"/>
    </source>
</evidence>